<protein>
    <submittedName>
        <fullName evidence="1">Uncharacterized protein</fullName>
    </submittedName>
</protein>
<dbReference type="EMBL" id="CAJOBR010090714">
    <property type="protein sequence ID" value="CAF5140250.1"/>
    <property type="molecule type" value="Genomic_DNA"/>
</dbReference>
<gene>
    <name evidence="1" type="ORF">QYT958_LOCUS46689</name>
    <name evidence="2" type="ORF">QYT958_LOCUS47627</name>
</gene>
<dbReference type="Proteomes" id="UP000663848">
    <property type="component" value="Unassembled WGS sequence"/>
</dbReference>
<evidence type="ECO:0000313" key="3">
    <source>
        <dbReference type="Proteomes" id="UP000663848"/>
    </source>
</evidence>
<evidence type="ECO:0000313" key="2">
    <source>
        <dbReference type="EMBL" id="CAF5140250.1"/>
    </source>
</evidence>
<name>A0A822FH21_9BILA</name>
<reference evidence="1" key="1">
    <citation type="submission" date="2021-02" db="EMBL/GenBank/DDBJ databases">
        <authorList>
            <person name="Nowell W R."/>
        </authorList>
    </citation>
    <scope>NUCLEOTIDE SEQUENCE</scope>
</reference>
<evidence type="ECO:0000313" key="1">
    <source>
        <dbReference type="EMBL" id="CAF5129598.1"/>
    </source>
</evidence>
<feature type="non-terminal residue" evidence="1">
    <location>
        <position position="15"/>
    </location>
</feature>
<dbReference type="EMBL" id="CAJOBR010084122">
    <property type="protein sequence ID" value="CAF5129598.1"/>
    <property type="molecule type" value="Genomic_DNA"/>
</dbReference>
<comment type="caution">
    <text evidence="1">The sequence shown here is derived from an EMBL/GenBank/DDBJ whole genome shotgun (WGS) entry which is preliminary data.</text>
</comment>
<sequence length="15" mass="1411">MPSAFDLIDSGGGSG</sequence>
<organism evidence="1 3">
    <name type="scientific">Rotaria socialis</name>
    <dbReference type="NCBI Taxonomy" id="392032"/>
    <lineage>
        <taxon>Eukaryota</taxon>
        <taxon>Metazoa</taxon>
        <taxon>Spiralia</taxon>
        <taxon>Gnathifera</taxon>
        <taxon>Rotifera</taxon>
        <taxon>Eurotatoria</taxon>
        <taxon>Bdelloidea</taxon>
        <taxon>Philodinida</taxon>
        <taxon>Philodinidae</taxon>
        <taxon>Rotaria</taxon>
    </lineage>
</organism>
<accession>A0A822FH21</accession>
<proteinExistence type="predicted"/>